<dbReference type="Gene3D" id="3.20.20.80">
    <property type="entry name" value="Glycosidases"/>
    <property type="match status" value="1"/>
</dbReference>
<comment type="caution">
    <text evidence="3">The sequence shown here is derived from an EMBL/GenBank/DDBJ whole genome shotgun (WGS) entry which is preliminary data.</text>
</comment>
<name>A0A401ZSX4_9CHLR</name>
<accession>A0A401ZSX4</accession>
<feature type="transmembrane region" description="Helical" evidence="1">
    <location>
        <begin position="12"/>
        <end position="33"/>
    </location>
</feature>
<keyword evidence="1" id="KW-0812">Transmembrane</keyword>
<protein>
    <recommendedName>
        <fullName evidence="2">Endo-beta-1,6-galactanase-like domain-containing protein</fullName>
    </recommendedName>
</protein>
<evidence type="ECO:0000313" key="4">
    <source>
        <dbReference type="Proteomes" id="UP000287224"/>
    </source>
</evidence>
<reference evidence="4" key="1">
    <citation type="submission" date="2018-12" db="EMBL/GenBank/DDBJ databases">
        <title>Tengunoibacter tsumagoiensis gen. nov., sp. nov., Dictyobacter kobayashii sp. nov., D. alpinus sp. nov., and D. joshuensis sp. nov. and description of Dictyobacteraceae fam. nov. within the order Ktedonobacterales isolated from Tengu-no-mugimeshi.</title>
        <authorList>
            <person name="Wang C.M."/>
            <person name="Zheng Y."/>
            <person name="Sakai Y."/>
            <person name="Toyoda A."/>
            <person name="Minakuchi Y."/>
            <person name="Abe K."/>
            <person name="Yokota A."/>
            <person name="Yabe S."/>
        </authorList>
    </citation>
    <scope>NUCLEOTIDE SEQUENCE [LARGE SCALE GENOMIC DNA]</scope>
    <source>
        <strain evidence="4">S-27</strain>
    </source>
</reference>
<dbReference type="SUPFAM" id="SSF51011">
    <property type="entry name" value="Glycosyl hydrolase domain"/>
    <property type="match status" value="1"/>
</dbReference>
<dbReference type="PANTHER" id="PTHR42767">
    <property type="entry name" value="ENDO-BETA-1,6-GALACTANASE"/>
    <property type="match status" value="1"/>
</dbReference>
<organism evidence="3 4">
    <name type="scientific">Dictyobacter aurantiacus</name>
    <dbReference type="NCBI Taxonomy" id="1936993"/>
    <lineage>
        <taxon>Bacteria</taxon>
        <taxon>Bacillati</taxon>
        <taxon>Chloroflexota</taxon>
        <taxon>Ktedonobacteria</taxon>
        <taxon>Ktedonobacterales</taxon>
        <taxon>Dictyobacteraceae</taxon>
        <taxon>Dictyobacter</taxon>
    </lineage>
</organism>
<dbReference type="EMBL" id="BIFQ01000002">
    <property type="protein sequence ID" value="GCE09884.1"/>
    <property type="molecule type" value="Genomic_DNA"/>
</dbReference>
<dbReference type="Gene3D" id="2.60.120.260">
    <property type="entry name" value="Galactose-binding domain-like"/>
    <property type="match status" value="2"/>
</dbReference>
<dbReference type="Proteomes" id="UP000287224">
    <property type="component" value="Unassembled WGS sequence"/>
</dbReference>
<dbReference type="GO" id="GO:0004553">
    <property type="term" value="F:hydrolase activity, hydrolyzing O-glycosyl compounds"/>
    <property type="evidence" value="ECO:0007669"/>
    <property type="project" value="InterPro"/>
</dbReference>
<dbReference type="Pfam" id="PF14587">
    <property type="entry name" value="Glyco_hydr_30_2"/>
    <property type="match status" value="1"/>
</dbReference>
<dbReference type="Gene3D" id="2.60.40.1180">
    <property type="entry name" value="Golgi alpha-mannosidase II"/>
    <property type="match status" value="1"/>
</dbReference>
<dbReference type="InterPro" id="IPR039514">
    <property type="entry name" value="6GAL-like"/>
</dbReference>
<dbReference type="PANTHER" id="PTHR42767:SF1">
    <property type="entry name" value="ENDO-BETA-1,6-GALACTANASE-LIKE DOMAIN-CONTAINING PROTEIN"/>
    <property type="match status" value="1"/>
</dbReference>
<dbReference type="SUPFAM" id="SSF51445">
    <property type="entry name" value="(Trans)glycosidases"/>
    <property type="match status" value="1"/>
</dbReference>
<evidence type="ECO:0000313" key="3">
    <source>
        <dbReference type="EMBL" id="GCE09884.1"/>
    </source>
</evidence>
<keyword evidence="4" id="KW-1185">Reference proteome</keyword>
<dbReference type="InterPro" id="IPR039743">
    <property type="entry name" value="6GAL/EXGAL"/>
</dbReference>
<evidence type="ECO:0000259" key="2">
    <source>
        <dbReference type="Pfam" id="PF14587"/>
    </source>
</evidence>
<dbReference type="AlphaFoldDB" id="A0A401ZSX4"/>
<dbReference type="InterPro" id="IPR017853">
    <property type="entry name" value="GH"/>
</dbReference>
<evidence type="ECO:0000256" key="1">
    <source>
        <dbReference type="SAM" id="Phobius"/>
    </source>
</evidence>
<keyword evidence="1" id="KW-0472">Membrane</keyword>
<keyword evidence="1" id="KW-1133">Transmembrane helix</keyword>
<dbReference type="InterPro" id="IPR013780">
    <property type="entry name" value="Glyco_hydro_b"/>
</dbReference>
<proteinExistence type="predicted"/>
<feature type="domain" description="Endo-beta-1,6-galactanase-like" evidence="2">
    <location>
        <begin position="44"/>
        <end position="273"/>
    </location>
</feature>
<sequence>MKVIRHHGRRRLQTLVRLGVLTLVIVAGTLLSISDRQQAYADYSVTVYPSQQFQTIQGWGTSMAWWANWAGSLSDSQRVPLADKLFDPNTGIGLNVLRYNFGADGPGNVCHNSIASGKAGIYTNIPSYEPTSGSYDWSQDANQRWVLQAAQARGANIFEGFVNSPPAWMTTNSCTSGASGNAENISSGHYDDYASYLSTIAQHFHDTWGLTLQTIEPFNEPTPGYWNYDGDQEGTNVSTVTQNTIVNKLGAKLDQTGVSAYSQVSAPDDTSVDRSNNDYNSYDGSAKGYVAQYNTHTYGGSTGDRDYAYNNIGQAGNKRLWMSEWGAGAQSSPIAAGITLSQEILTDEQHLHPSSWVIWQAADNYFSSGGSGNNGSINDLWGLASTDSNGNIIYPSRYYAMGNYSKFVRPGYKMIENSDSNTFSAYDAGSQTLVLVSTNSSSSSTNVTYNLSNFNSVGSSATPYQTTASQNLAQLANVSITNNAFTSTLPAQSITTFVIHNVTYSGAGAVTEVDDSVQGTGINQFNYSANWGHCTGGCGNDTSGLYNGSNSWSGTAGATASVQFNGSRIRLFGVKDSNEGIATVSIDGGTAREVDFYAAQRAGNQLMWESPQLSSGTHTLKITVTGRKNPQSSNVWPALDRVEIDPPAATNLLSNAGFESGGLSPWSGELHPSLAGVETNYPHSGTYDAYLHPTSSSDVGMFQTITAPTTRTYTLTAYAANNTGNVQFGADVNGTQVRNLNVTGNVGYQFYTTTFSATAGQSIKVWYYAHAINGWATIDDVSLT</sequence>
<gene>
    <name evidence="3" type="ORF">KDAU_72130</name>
</gene>